<evidence type="ECO:0000259" key="10">
    <source>
        <dbReference type="PROSITE" id="PS00623"/>
    </source>
</evidence>
<evidence type="ECO:0000256" key="1">
    <source>
        <dbReference type="ARBA" id="ARBA00001974"/>
    </source>
</evidence>
<dbReference type="OrthoDB" id="269227at2759"/>
<dbReference type="InterPro" id="IPR000172">
    <property type="entry name" value="GMC_OxRdtase_N"/>
</dbReference>
<gene>
    <name evidence="12" type="ORF">K452DRAFT_235427</name>
</gene>
<evidence type="ECO:0000313" key="12">
    <source>
        <dbReference type="EMBL" id="KAF2137790.1"/>
    </source>
</evidence>
<dbReference type="PANTHER" id="PTHR11552">
    <property type="entry name" value="GLUCOSE-METHANOL-CHOLINE GMC OXIDOREDUCTASE"/>
    <property type="match status" value="1"/>
</dbReference>
<feature type="domain" description="Glucose-methanol-choline oxidoreductase N-terminal" evidence="10">
    <location>
        <begin position="105"/>
        <end position="128"/>
    </location>
</feature>
<dbReference type="InterPro" id="IPR007867">
    <property type="entry name" value="GMC_OxRtase_C"/>
</dbReference>
<evidence type="ECO:0000256" key="8">
    <source>
        <dbReference type="RuleBase" id="RU003968"/>
    </source>
</evidence>
<dbReference type="PROSITE" id="PS00624">
    <property type="entry name" value="GMC_OXRED_2"/>
    <property type="match status" value="1"/>
</dbReference>
<dbReference type="Gene3D" id="3.50.50.60">
    <property type="entry name" value="FAD/NAD(P)-binding domain"/>
    <property type="match status" value="1"/>
</dbReference>
<dbReference type="AlphaFoldDB" id="A0A6A6B184"/>
<keyword evidence="4 7" id="KW-0274">FAD</keyword>
<evidence type="ECO:0000256" key="6">
    <source>
        <dbReference type="PIRSR" id="PIRSR000137-1"/>
    </source>
</evidence>
<dbReference type="InterPro" id="IPR027424">
    <property type="entry name" value="Glucose_Oxidase_domain_2"/>
</dbReference>
<organism evidence="12 13">
    <name type="scientific">Aplosporella prunicola CBS 121167</name>
    <dbReference type="NCBI Taxonomy" id="1176127"/>
    <lineage>
        <taxon>Eukaryota</taxon>
        <taxon>Fungi</taxon>
        <taxon>Dikarya</taxon>
        <taxon>Ascomycota</taxon>
        <taxon>Pezizomycotina</taxon>
        <taxon>Dothideomycetes</taxon>
        <taxon>Dothideomycetes incertae sedis</taxon>
        <taxon>Botryosphaeriales</taxon>
        <taxon>Aplosporellaceae</taxon>
        <taxon>Aplosporella</taxon>
    </lineage>
</organism>
<evidence type="ECO:0000256" key="3">
    <source>
        <dbReference type="ARBA" id="ARBA00022630"/>
    </source>
</evidence>
<dbReference type="GO" id="GO:0016614">
    <property type="term" value="F:oxidoreductase activity, acting on CH-OH group of donors"/>
    <property type="evidence" value="ECO:0007669"/>
    <property type="project" value="InterPro"/>
</dbReference>
<sequence>MYTRFLSTIPLLAASALAAPHTHQANRFDYVIVGGGTSGLVVANRLSELKNASVAIIEAGGSVFDNTNVTSTSGYGLAFGTDIDWAFQSEPQEYAGNKPQTLRAGKALGGTSAINGMAYTRAEDAQIDVWEKLGNKGWNWESLFPYYKKHEALQVPTEAQFASGATYDKADHGFDGPLKIGWTHEMSNITAPAILNETFHNLGVPYSSEINGGQMRGFTLFPKTVDPELGIREDAARAFYFPYQNRTNLALYSNTEAQKLVWTEGKGDAVANGVEVIGADGKKQTIYANKEVILSAGALTSPVLLEKSGVGNPKILKKAGIDVKVNLPAVGENLQDQTNAGMMASSTSSWAGQYGYVAYPNAQDIFGNQTATIQAHVKSSLKDWARQAAAVSKGVIPVASVEKFFQLQYDLIFTQKIPIAEVLVSPTGEAVDAEFWGLLPFARGSIHVNADAEQGFTADPKYYMFDWDRTQHVGVAKYIRTILNTAPFNQYVAEETTPGVKAVPAGASDEDWFGWVKENYRSNFHPVGSTAMMPKDMGGVVDAELRVYGTKNVRVVDAGVLPFQVCGHLVSTLYAVAERASDLIKKDA</sequence>
<feature type="chain" id="PRO_5025534329" evidence="9">
    <location>
        <begin position="19"/>
        <end position="588"/>
    </location>
</feature>
<dbReference type="Gene3D" id="3.30.560.10">
    <property type="entry name" value="Glucose Oxidase, domain 3"/>
    <property type="match status" value="1"/>
</dbReference>
<dbReference type="InterPro" id="IPR036188">
    <property type="entry name" value="FAD/NAD-bd_sf"/>
</dbReference>
<dbReference type="PANTHER" id="PTHR11552:SF201">
    <property type="entry name" value="GLUCOSE-METHANOL-CHOLINE OXIDOREDUCTASE N-TERMINAL DOMAIN-CONTAINING PROTEIN"/>
    <property type="match status" value="1"/>
</dbReference>
<feature type="active site" description="Proton donor" evidence="6">
    <location>
        <position position="525"/>
    </location>
</feature>
<name>A0A6A6B184_9PEZI</name>
<comment type="cofactor">
    <cofactor evidence="1 7">
        <name>FAD</name>
        <dbReference type="ChEBI" id="CHEBI:57692"/>
    </cofactor>
</comment>
<keyword evidence="9" id="KW-0732">Signal</keyword>
<dbReference type="PIRSF" id="PIRSF000137">
    <property type="entry name" value="Alcohol_oxidase"/>
    <property type="match status" value="1"/>
</dbReference>
<feature type="active site" description="Proton acceptor" evidence="6">
    <location>
        <position position="568"/>
    </location>
</feature>
<protein>
    <submittedName>
        <fullName evidence="12">GMC oxidoreductase</fullName>
    </submittedName>
</protein>
<dbReference type="EMBL" id="ML995500">
    <property type="protein sequence ID" value="KAF2137790.1"/>
    <property type="molecule type" value="Genomic_DNA"/>
</dbReference>
<dbReference type="Pfam" id="PF05199">
    <property type="entry name" value="GMC_oxred_C"/>
    <property type="match status" value="1"/>
</dbReference>
<reference evidence="12" key="1">
    <citation type="journal article" date="2020" name="Stud. Mycol.">
        <title>101 Dothideomycetes genomes: a test case for predicting lifestyles and emergence of pathogens.</title>
        <authorList>
            <person name="Haridas S."/>
            <person name="Albert R."/>
            <person name="Binder M."/>
            <person name="Bloem J."/>
            <person name="Labutti K."/>
            <person name="Salamov A."/>
            <person name="Andreopoulos B."/>
            <person name="Baker S."/>
            <person name="Barry K."/>
            <person name="Bills G."/>
            <person name="Bluhm B."/>
            <person name="Cannon C."/>
            <person name="Castanera R."/>
            <person name="Culley D."/>
            <person name="Daum C."/>
            <person name="Ezra D."/>
            <person name="Gonzalez J."/>
            <person name="Henrissat B."/>
            <person name="Kuo A."/>
            <person name="Liang C."/>
            <person name="Lipzen A."/>
            <person name="Lutzoni F."/>
            <person name="Magnuson J."/>
            <person name="Mondo S."/>
            <person name="Nolan M."/>
            <person name="Ohm R."/>
            <person name="Pangilinan J."/>
            <person name="Park H.-J."/>
            <person name="Ramirez L."/>
            <person name="Alfaro M."/>
            <person name="Sun H."/>
            <person name="Tritt A."/>
            <person name="Yoshinaga Y."/>
            <person name="Zwiers L.-H."/>
            <person name="Turgeon B."/>
            <person name="Goodwin S."/>
            <person name="Spatafora J."/>
            <person name="Crous P."/>
            <person name="Grigoriev I."/>
        </authorList>
    </citation>
    <scope>NUCLEOTIDE SEQUENCE</scope>
    <source>
        <strain evidence="12">CBS 121167</strain>
    </source>
</reference>
<keyword evidence="13" id="KW-1185">Reference proteome</keyword>
<keyword evidence="5" id="KW-0560">Oxidoreductase</keyword>
<evidence type="ECO:0000256" key="2">
    <source>
        <dbReference type="ARBA" id="ARBA00010790"/>
    </source>
</evidence>
<evidence type="ECO:0000256" key="5">
    <source>
        <dbReference type="ARBA" id="ARBA00023002"/>
    </source>
</evidence>
<keyword evidence="3 8" id="KW-0285">Flavoprotein</keyword>
<dbReference type="Pfam" id="PF00732">
    <property type="entry name" value="GMC_oxred_N"/>
    <property type="match status" value="1"/>
</dbReference>
<dbReference type="SUPFAM" id="SSF51905">
    <property type="entry name" value="FAD/NAD(P)-binding domain"/>
    <property type="match status" value="1"/>
</dbReference>
<accession>A0A6A6B184</accession>
<comment type="similarity">
    <text evidence="2 8">Belongs to the GMC oxidoreductase family.</text>
</comment>
<evidence type="ECO:0000256" key="7">
    <source>
        <dbReference type="PIRSR" id="PIRSR000137-2"/>
    </source>
</evidence>
<feature type="signal peptide" evidence="9">
    <location>
        <begin position="1"/>
        <end position="18"/>
    </location>
</feature>
<feature type="binding site" evidence="7">
    <location>
        <begin position="37"/>
        <end position="38"/>
    </location>
    <ligand>
        <name>FAD</name>
        <dbReference type="ChEBI" id="CHEBI:57692"/>
    </ligand>
</feature>
<dbReference type="InterPro" id="IPR012132">
    <property type="entry name" value="GMC_OxRdtase"/>
</dbReference>
<proteinExistence type="inferred from homology"/>
<evidence type="ECO:0000313" key="13">
    <source>
        <dbReference type="Proteomes" id="UP000799438"/>
    </source>
</evidence>
<evidence type="ECO:0000259" key="11">
    <source>
        <dbReference type="PROSITE" id="PS00624"/>
    </source>
</evidence>
<dbReference type="GeneID" id="54294931"/>
<dbReference type="GO" id="GO:0050660">
    <property type="term" value="F:flavin adenine dinucleotide binding"/>
    <property type="evidence" value="ECO:0007669"/>
    <property type="project" value="InterPro"/>
</dbReference>
<dbReference type="SUPFAM" id="SSF54373">
    <property type="entry name" value="FAD-linked reductases, C-terminal domain"/>
    <property type="match status" value="1"/>
</dbReference>
<feature type="binding site" evidence="7">
    <location>
        <position position="111"/>
    </location>
    <ligand>
        <name>FAD</name>
        <dbReference type="ChEBI" id="CHEBI:57692"/>
    </ligand>
</feature>
<dbReference type="Gene3D" id="4.10.450.10">
    <property type="entry name" value="Glucose Oxidase, domain 2"/>
    <property type="match status" value="1"/>
</dbReference>
<dbReference type="PROSITE" id="PS00623">
    <property type="entry name" value="GMC_OXRED_1"/>
    <property type="match status" value="1"/>
</dbReference>
<feature type="domain" description="Glucose-methanol-choline oxidoreductase N-terminal" evidence="11">
    <location>
        <begin position="297"/>
        <end position="311"/>
    </location>
</feature>
<evidence type="ECO:0000256" key="4">
    <source>
        <dbReference type="ARBA" id="ARBA00022827"/>
    </source>
</evidence>
<dbReference type="RefSeq" id="XP_033393505.1">
    <property type="nucleotide sequence ID" value="XM_033537435.1"/>
</dbReference>
<dbReference type="Proteomes" id="UP000799438">
    <property type="component" value="Unassembled WGS sequence"/>
</dbReference>
<evidence type="ECO:0000256" key="9">
    <source>
        <dbReference type="SAM" id="SignalP"/>
    </source>
</evidence>